<accession>A0A073AUV4</accession>
<organism evidence="1 2">
    <name type="scientific">Saccharopolyspora rectivirgula</name>
    <dbReference type="NCBI Taxonomy" id="28042"/>
    <lineage>
        <taxon>Bacteria</taxon>
        <taxon>Bacillati</taxon>
        <taxon>Actinomycetota</taxon>
        <taxon>Actinomycetes</taxon>
        <taxon>Pseudonocardiales</taxon>
        <taxon>Pseudonocardiaceae</taxon>
        <taxon>Saccharopolyspora</taxon>
    </lineage>
</organism>
<dbReference type="AlphaFoldDB" id="A0A073AUV4"/>
<proteinExistence type="predicted"/>
<reference evidence="1 2" key="1">
    <citation type="submission" date="2014-06" db="EMBL/GenBank/DDBJ databases">
        <title>Saccharopolyspora rectivirgula DSM-43113 Genome sequencing.</title>
        <authorList>
            <person name="Barrera C."/>
            <person name="Millon L."/>
            <person name="Rognon B."/>
            <person name="Zaugg C."/>
            <person name="Monod M."/>
        </authorList>
    </citation>
    <scope>NUCLEOTIDE SEQUENCE [LARGE SCALE GENOMIC DNA]</scope>
    <source>
        <strain evidence="1 2">DSM 43113</strain>
    </source>
</reference>
<gene>
    <name evidence="1" type="ORF">GU90_14645</name>
</gene>
<name>A0A073AUV4_9PSEU</name>
<dbReference type="STRING" id="28042.GU90_14645"/>
<protein>
    <submittedName>
        <fullName evidence="1">Uncharacterized protein</fullName>
    </submittedName>
</protein>
<evidence type="ECO:0000313" key="2">
    <source>
        <dbReference type="Proteomes" id="UP000031419"/>
    </source>
</evidence>
<evidence type="ECO:0000313" key="1">
    <source>
        <dbReference type="EMBL" id="KEI43573.1"/>
    </source>
</evidence>
<comment type="caution">
    <text evidence="1">The sequence shown here is derived from an EMBL/GenBank/DDBJ whole genome shotgun (WGS) entry which is preliminary data.</text>
</comment>
<dbReference type="Proteomes" id="UP000031419">
    <property type="component" value="Unassembled WGS sequence"/>
</dbReference>
<keyword evidence="2" id="KW-1185">Reference proteome</keyword>
<dbReference type="EMBL" id="JNVU01000037">
    <property type="protein sequence ID" value="KEI43573.1"/>
    <property type="molecule type" value="Genomic_DNA"/>
</dbReference>
<sequence length="77" mass="8498">MHHERWSEVKCWVGRAQPSVGVLGGKDRVLVRTPGGFVAEFSPENAEQFRDALDVALEHVRQLSHVSEVEGADAGCR</sequence>